<feature type="region of interest" description="Disordered" evidence="1">
    <location>
        <begin position="256"/>
        <end position="283"/>
    </location>
</feature>
<accession>W6Q8V1</accession>
<dbReference type="GO" id="GO:0016301">
    <property type="term" value="F:kinase activity"/>
    <property type="evidence" value="ECO:0007669"/>
    <property type="project" value="UniProtKB-KW"/>
</dbReference>
<dbReference type="EMBL" id="HG792016">
    <property type="protein sequence ID" value="CDM32426.1"/>
    <property type="molecule type" value="Genomic_DNA"/>
</dbReference>
<name>W6Q8V1_PENRF</name>
<dbReference type="SUPFAM" id="SSF56112">
    <property type="entry name" value="Protein kinase-like (PK-like)"/>
    <property type="match status" value="1"/>
</dbReference>
<dbReference type="Proteomes" id="UP000030686">
    <property type="component" value="Unassembled WGS sequence"/>
</dbReference>
<feature type="region of interest" description="Disordered" evidence="1">
    <location>
        <begin position="1"/>
        <end position="62"/>
    </location>
</feature>
<reference evidence="2" key="1">
    <citation type="journal article" date="2014" name="Nat. Commun.">
        <title>Multiple recent horizontal transfers of a large genomic region in cheese making fungi.</title>
        <authorList>
            <person name="Cheeseman K."/>
            <person name="Ropars J."/>
            <person name="Renault P."/>
            <person name="Dupont J."/>
            <person name="Gouzy J."/>
            <person name="Branca A."/>
            <person name="Abraham A.L."/>
            <person name="Ceppi M."/>
            <person name="Conseiller E."/>
            <person name="Debuchy R."/>
            <person name="Malagnac F."/>
            <person name="Goarin A."/>
            <person name="Silar P."/>
            <person name="Lacoste S."/>
            <person name="Sallet E."/>
            <person name="Bensimon A."/>
            <person name="Giraud T."/>
            <person name="Brygoo Y."/>
        </authorList>
    </citation>
    <scope>NUCLEOTIDE SEQUENCE [LARGE SCALE GENOMIC DNA]</scope>
    <source>
        <strain evidence="2">FM164</strain>
    </source>
</reference>
<keyword evidence="2" id="KW-0418">Kinase</keyword>
<evidence type="ECO:0000313" key="2">
    <source>
        <dbReference type="EMBL" id="CDM32426.1"/>
    </source>
</evidence>
<feature type="compositionally biased region" description="Polar residues" evidence="1">
    <location>
        <begin position="50"/>
        <end position="62"/>
    </location>
</feature>
<evidence type="ECO:0000313" key="3">
    <source>
        <dbReference type="Proteomes" id="UP000030686"/>
    </source>
</evidence>
<proteinExistence type="predicted"/>
<feature type="compositionally biased region" description="Low complexity" evidence="1">
    <location>
        <begin position="20"/>
        <end position="29"/>
    </location>
</feature>
<sequence>MSTPKHSSTEGSGSDEESHSPSIAAAARSRSSRSRGNNRQSTKESERTQAGRNNKQTSQKVGQSARPYCTIACIRGMANRDPLDKECPNWKLHGGQRHSVGPQEFTRRLHHQLSRNRNHGFEQLHVCGRTGYLIKATLLSHGYTVIIKATTADKQHLIKAEANNYRHLRSLQGNQIPMMILSWAGKRLQHVINDENSRFFHLERDKALTVLRSHGVVHGDSEWRNMLWDDLGIRLFVIDLEEVKWLKRPRALEPTSGNMRHGHRVGVGKSRKKLLSSSTAVCL</sequence>
<dbReference type="InterPro" id="IPR011009">
    <property type="entry name" value="Kinase-like_dom_sf"/>
</dbReference>
<protein>
    <submittedName>
        <fullName evidence="2">Protein kinase-like domain</fullName>
    </submittedName>
</protein>
<dbReference type="AlphaFoldDB" id="W6Q8V1"/>
<dbReference type="OMA" id="CIRGMAN"/>
<evidence type="ECO:0000256" key="1">
    <source>
        <dbReference type="SAM" id="MobiDB-lite"/>
    </source>
</evidence>
<keyword evidence="2" id="KW-0808">Transferase</keyword>
<dbReference type="STRING" id="1365484.W6Q8V1"/>
<feature type="compositionally biased region" description="Basic residues" evidence="1">
    <location>
        <begin position="260"/>
        <end position="274"/>
    </location>
</feature>
<keyword evidence="3" id="KW-1185">Reference proteome</keyword>
<organism evidence="2 3">
    <name type="scientific">Penicillium roqueforti (strain FM164)</name>
    <dbReference type="NCBI Taxonomy" id="1365484"/>
    <lineage>
        <taxon>Eukaryota</taxon>
        <taxon>Fungi</taxon>
        <taxon>Dikarya</taxon>
        <taxon>Ascomycota</taxon>
        <taxon>Pezizomycotina</taxon>
        <taxon>Eurotiomycetes</taxon>
        <taxon>Eurotiomycetidae</taxon>
        <taxon>Eurotiales</taxon>
        <taxon>Aspergillaceae</taxon>
        <taxon>Penicillium</taxon>
    </lineage>
</organism>
<gene>
    <name evidence="2" type="ORF">PROQFM164_S02g002577</name>
</gene>
<dbReference type="OrthoDB" id="2156052at2759"/>